<gene>
    <name evidence="2" type="ORF">LKMONMHP_2352</name>
</gene>
<evidence type="ECO:0000256" key="1">
    <source>
        <dbReference type="SAM" id="MobiDB-lite"/>
    </source>
</evidence>
<name>A0ABQ4T842_METOR</name>
<dbReference type="SUPFAM" id="SSF51905">
    <property type="entry name" value="FAD/NAD(P)-binding domain"/>
    <property type="match status" value="1"/>
</dbReference>
<dbReference type="GO" id="GO:0004497">
    <property type="term" value="F:monooxygenase activity"/>
    <property type="evidence" value="ECO:0007669"/>
    <property type="project" value="UniProtKB-KW"/>
</dbReference>
<organism evidence="2 3">
    <name type="scientific">Methylobacterium organophilum</name>
    <dbReference type="NCBI Taxonomy" id="410"/>
    <lineage>
        <taxon>Bacteria</taxon>
        <taxon>Pseudomonadati</taxon>
        <taxon>Pseudomonadota</taxon>
        <taxon>Alphaproteobacteria</taxon>
        <taxon>Hyphomicrobiales</taxon>
        <taxon>Methylobacteriaceae</taxon>
        <taxon>Methylobacterium</taxon>
    </lineage>
</organism>
<feature type="region of interest" description="Disordered" evidence="1">
    <location>
        <begin position="486"/>
        <end position="507"/>
    </location>
</feature>
<evidence type="ECO:0000313" key="3">
    <source>
        <dbReference type="Proteomes" id="UP001055156"/>
    </source>
</evidence>
<dbReference type="PRINTS" id="PR00469">
    <property type="entry name" value="PNDRDTASEII"/>
</dbReference>
<dbReference type="PANTHER" id="PTHR42877">
    <property type="entry name" value="L-ORNITHINE N(5)-MONOOXYGENASE-RELATED"/>
    <property type="match status" value="1"/>
</dbReference>
<protein>
    <submittedName>
        <fullName evidence="2">Baeyer-Villiger monooxygenase</fullName>
    </submittedName>
</protein>
<keyword evidence="2" id="KW-0560">Oxidoreductase</keyword>
<dbReference type="EMBL" id="BPQV01000006">
    <property type="protein sequence ID" value="GJE27493.1"/>
    <property type="molecule type" value="Genomic_DNA"/>
</dbReference>
<proteinExistence type="predicted"/>
<evidence type="ECO:0000313" key="2">
    <source>
        <dbReference type="EMBL" id="GJE27493.1"/>
    </source>
</evidence>
<accession>A0ABQ4T842</accession>
<comment type="caution">
    <text evidence="2">The sequence shown here is derived from an EMBL/GenBank/DDBJ whole genome shotgun (WGS) entry which is preliminary data.</text>
</comment>
<dbReference type="Gene3D" id="3.50.50.60">
    <property type="entry name" value="FAD/NAD(P)-binding domain"/>
    <property type="match status" value="3"/>
</dbReference>
<reference evidence="2" key="1">
    <citation type="journal article" date="2021" name="Front. Microbiol.">
        <title>Comprehensive Comparative Genomics and Phenotyping of Methylobacterium Species.</title>
        <authorList>
            <person name="Alessa O."/>
            <person name="Ogura Y."/>
            <person name="Fujitani Y."/>
            <person name="Takami H."/>
            <person name="Hayashi T."/>
            <person name="Sahin N."/>
            <person name="Tani A."/>
        </authorList>
    </citation>
    <scope>NUCLEOTIDE SEQUENCE</scope>
    <source>
        <strain evidence="2">NBRC 15689</strain>
    </source>
</reference>
<keyword evidence="3" id="KW-1185">Reference proteome</keyword>
<dbReference type="Proteomes" id="UP001055156">
    <property type="component" value="Unassembled WGS sequence"/>
</dbReference>
<dbReference type="RefSeq" id="WP_238311348.1">
    <property type="nucleotide sequence ID" value="NZ_BPQV01000006.1"/>
</dbReference>
<dbReference type="InterPro" id="IPR036188">
    <property type="entry name" value="FAD/NAD-bd_sf"/>
</dbReference>
<keyword evidence="2" id="KW-0503">Monooxygenase</keyword>
<reference evidence="2" key="2">
    <citation type="submission" date="2021-08" db="EMBL/GenBank/DDBJ databases">
        <authorList>
            <person name="Tani A."/>
            <person name="Ola A."/>
            <person name="Ogura Y."/>
            <person name="Katsura K."/>
            <person name="Hayashi T."/>
        </authorList>
    </citation>
    <scope>NUCLEOTIDE SEQUENCE</scope>
    <source>
        <strain evidence="2">NBRC 15689</strain>
    </source>
</reference>
<sequence>MSMPGPDDPLDLLIVGAGFSGLALAIRAERAGLRNFLILEKAGSVGGTWRDNTYPGAASDIPSHLYALSFAPKADWSRLYPRQPEIAAYLEGLVAAHGLGDRLRLSTPVGACRWDEAAGRWRVETPHGTLTARALVLAVGGLHEPALPALPGLDRFAGAAFHSARWDHGVPLDGKRVGVIGTGASAVQFVPEIADRVGHLVLFQRSAPWILPRWDRALAGWERALYARLPILRRLYRLALYGRQEAPALLGFTRLSRLTALAETLGRRHLQRAVSDARLRAKLTPDFRLGCKRVLLSDDYYPALARSGALVVQAPIREVRPGGVLAADDVEHQLDVLIFATGFEVAGSVARIAVTGRGGRSLTEAWSGGRDAFQGLAVHGFPNLFLLLGPNTGLAHNSVLLMMEAQLDHVLGALRHLRRHPRAALDVRPDAQARFRQAVDARMRDSIWLRGGCGSWYLDAAGRNRALWPGTVGAYRRAAARLRLRDYDTRPQAPTPAETNGADRSAS</sequence>
<dbReference type="InterPro" id="IPR051209">
    <property type="entry name" value="FAD-bind_Monooxygenase_sf"/>
</dbReference>
<dbReference type="PANTHER" id="PTHR42877:SF4">
    <property type="entry name" value="FAD_NAD(P)-BINDING DOMAIN-CONTAINING PROTEIN-RELATED"/>
    <property type="match status" value="1"/>
</dbReference>
<dbReference type="Pfam" id="PF13738">
    <property type="entry name" value="Pyr_redox_3"/>
    <property type="match status" value="1"/>
</dbReference>